<accession>A0AAV9Z5K4</accession>
<evidence type="ECO:0000313" key="1">
    <source>
        <dbReference type="EMBL" id="KAK6971912.1"/>
    </source>
</evidence>
<comment type="caution">
    <text evidence="1">The sequence shown here is derived from an EMBL/GenBank/DDBJ whole genome shotgun (WGS) entry which is preliminary data.</text>
</comment>
<evidence type="ECO:0000313" key="2">
    <source>
        <dbReference type="Proteomes" id="UP001362999"/>
    </source>
</evidence>
<protein>
    <submittedName>
        <fullName evidence="1">Uncharacterized protein</fullName>
    </submittedName>
</protein>
<dbReference type="EMBL" id="JAWWNJ010000201">
    <property type="protein sequence ID" value="KAK6971912.1"/>
    <property type="molecule type" value="Genomic_DNA"/>
</dbReference>
<reference evidence="1 2" key="1">
    <citation type="journal article" date="2024" name="J Genomics">
        <title>Draft genome sequencing and assembly of Favolaschia claudopus CIRM-BRFM 2984 isolated from oak limbs.</title>
        <authorList>
            <person name="Navarro D."/>
            <person name="Drula E."/>
            <person name="Chaduli D."/>
            <person name="Cazenave R."/>
            <person name="Ahrendt S."/>
            <person name="Wang J."/>
            <person name="Lipzen A."/>
            <person name="Daum C."/>
            <person name="Barry K."/>
            <person name="Grigoriev I.V."/>
            <person name="Favel A."/>
            <person name="Rosso M.N."/>
            <person name="Martin F."/>
        </authorList>
    </citation>
    <scope>NUCLEOTIDE SEQUENCE [LARGE SCALE GENOMIC DNA]</scope>
    <source>
        <strain evidence="1 2">CIRM-BRFM 2984</strain>
    </source>
</reference>
<organism evidence="1 2">
    <name type="scientific">Favolaschia claudopus</name>
    <dbReference type="NCBI Taxonomy" id="2862362"/>
    <lineage>
        <taxon>Eukaryota</taxon>
        <taxon>Fungi</taxon>
        <taxon>Dikarya</taxon>
        <taxon>Basidiomycota</taxon>
        <taxon>Agaricomycotina</taxon>
        <taxon>Agaricomycetes</taxon>
        <taxon>Agaricomycetidae</taxon>
        <taxon>Agaricales</taxon>
        <taxon>Marasmiineae</taxon>
        <taxon>Mycenaceae</taxon>
        <taxon>Favolaschia</taxon>
    </lineage>
</organism>
<sequence length="145" mass="16360">MAARRRQRQAHQLKPSVRCTPSLFDETGHLEKIEYFCKYLAPRLISEIQAQTQTQVHSRSNSDIAGLTAQEAITETAGRMEILLIQMNANRPTDEDENGHILTLALAEGNEGRIVKLSLLPALTENQIRWSEDSVRSHIIRISLS</sequence>
<dbReference type="AlphaFoldDB" id="A0AAV9Z5K4"/>
<name>A0AAV9Z5K4_9AGAR</name>
<keyword evidence="2" id="KW-1185">Reference proteome</keyword>
<proteinExistence type="predicted"/>
<dbReference type="Proteomes" id="UP001362999">
    <property type="component" value="Unassembled WGS sequence"/>
</dbReference>
<gene>
    <name evidence="1" type="ORF">R3P38DRAFT_2813299</name>
</gene>